<evidence type="ECO:0000313" key="12">
    <source>
        <dbReference type="Proteomes" id="UP000035947"/>
    </source>
</evidence>
<evidence type="ECO:0000256" key="4">
    <source>
        <dbReference type="ARBA" id="ARBA00022679"/>
    </source>
</evidence>
<evidence type="ECO:0000256" key="9">
    <source>
        <dbReference type="SAM" id="MobiDB-lite"/>
    </source>
</evidence>
<keyword evidence="12" id="KW-1185">Reference proteome</keyword>
<keyword evidence="3" id="KW-0028">Amino-acid biosynthesis</keyword>
<comment type="caution">
    <text evidence="11">The sequence shown here is derived from an EMBL/GenBank/DDBJ whole genome shotgun (WGS) entry which is preliminary data.</text>
</comment>
<evidence type="ECO:0000256" key="2">
    <source>
        <dbReference type="ARBA" id="ARBA00012973"/>
    </source>
</evidence>
<dbReference type="PANTHER" id="PTHR10277:SF9">
    <property type="entry name" value="2-ISOPROPYLMALATE SYNTHASE 1, CHLOROPLASTIC-RELATED"/>
    <property type="match status" value="1"/>
</dbReference>
<protein>
    <recommendedName>
        <fullName evidence="2">2-isopropylmalate synthase</fullName>
        <ecNumber evidence="2">2.3.3.13</ecNumber>
    </recommendedName>
</protein>
<dbReference type="PANTHER" id="PTHR10277">
    <property type="entry name" value="HOMOCITRATE SYNTHASE-RELATED"/>
    <property type="match status" value="1"/>
</dbReference>
<keyword evidence="6" id="KW-0100">Branched-chain amino acid biosynthesis</keyword>
<accession>A0ABR5GP30</accession>
<dbReference type="InterPro" id="IPR002034">
    <property type="entry name" value="AIPM/Hcit_synth_CS"/>
</dbReference>
<dbReference type="EC" id="2.3.3.13" evidence="2"/>
<evidence type="ECO:0000313" key="11">
    <source>
        <dbReference type="EMBL" id="KMO10638.1"/>
    </source>
</evidence>
<reference evidence="11 12" key="1">
    <citation type="submission" date="2015-01" db="EMBL/GenBank/DDBJ databases">
        <title>Genome sequencing of Methylobacterium platani JCM14648 type strain.</title>
        <authorList>
            <person name="Chaudhry V."/>
            <person name="Patil P.B."/>
        </authorList>
    </citation>
    <scope>NUCLEOTIDE SEQUENCE [LARGE SCALE GENOMIC DNA]</scope>
    <source>
        <strain evidence="11 12">JCM 14648</strain>
    </source>
</reference>
<dbReference type="SUPFAM" id="SSF51569">
    <property type="entry name" value="Aldolase"/>
    <property type="match status" value="1"/>
</dbReference>
<dbReference type="EMBL" id="JXOD01000375">
    <property type="protein sequence ID" value="KMO10638.1"/>
    <property type="molecule type" value="Genomic_DNA"/>
</dbReference>
<feature type="compositionally biased region" description="Gly residues" evidence="9">
    <location>
        <begin position="134"/>
        <end position="155"/>
    </location>
</feature>
<evidence type="ECO:0000256" key="8">
    <source>
        <dbReference type="RuleBase" id="RU003523"/>
    </source>
</evidence>
<feature type="non-terminal residue" evidence="11">
    <location>
        <position position="162"/>
    </location>
</feature>
<dbReference type="Gene3D" id="3.20.20.70">
    <property type="entry name" value="Aldolase class I"/>
    <property type="match status" value="1"/>
</dbReference>
<dbReference type="Proteomes" id="UP000035947">
    <property type="component" value="Unassembled WGS sequence"/>
</dbReference>
<evidence type="ECO:0000256" key="6">
    <source>
        <dbReference type="ARBA" id="ARBA00023304"/>
    </source>
</evidence>
<sequence length="162" mass="16136">MTDQTARTPSSPERVLIFDTTLRDGEQCPGATMTLEEKLAVAEMLDAMGVDIIEAGFPIASNGDFEAVAEIARRAKRAVIAGLARAIPADIARAGEAGRGVAVVAPPVTGLAGETTPAAPGIARAIRAVPARPRGGGGGPAGVRPGGAGGVGTPPGRGAPRR</sequence>
<dbReference type="InterPro" id="IPR004089">
    <property type="entry name" value="MCPsignal_dom"/>
</dbReference>
<evidence type="ECO:0000256" key="7">
    <source>
        <dbReference type="PROSITE-ProRule" id="PRU00284"/>
    </source>
</evidence>
<name>A0ABR5GP30_9HYPH</name>
<keyword evidence="5" id="KW-0464">Manganese</keyword>
<feature type="region of interest" description="Disordered" evidence="9">
    <location>
        <begin position="130"/>
        <end position="162"/>
    </location>
</feature>
<evidence type="ECO:0000256" key="3">
    <source>
        <dbReference type="ARBA" id="ARBA00022605"/>
    </source>
</evidence>
<dbReference type="PROSITE" id="PS50111">
    <property type="entry name" value="CHEMOTAXIS_TRANSDUC_2"/>
    <property type="match status" value="1"/>
</dbReference>
<keyword evidence="7" id="KW-0807">Transducer</keyword>
<keyword evidence="4 8" id="KW-0808">Transferase</keyword>
<feature type="domain" description="Methyl-accepting transducer" evidence="10">
    <location>
        <begin position="66"/>
        <end position="129"/>
    </location>
</feature>
<proteinExistence type="inferred from homology"/>
<dbReference type="InterPro" id="IPR000891">
    <property type="entry name" value="PYR_CT"/>
</dbReference>
<comment type="similarity">
    <text evidence="8">Belongs to the alpha-IPM synthase/homocitrate synthase family.</text>
</comment>
<dbReference type="PROSITE" id="PS00815">
    <property type="entry name" value="AIPM_HOMOCIT_SYNTH_1"/>
    <property type="match status" value="1"/>
</dbReference>
<evidence type="ECO:0000259" key="10">
    <source>
        <dbReference type="PROSITE" id="PS50111"/>
    </source>
</evidence>
<dbReference type="InterPro" id="IPR013785">
    <property type="entry name" value="Aldolase_TIM"/>
</dbReference>
<dbReference type="Pfam" id="PF00682">
    <property type="entry name" value="HMGL-like"/>
    <property type="match status" value="1"/>
</dbReference>
<evidence type="ECO:0000256" key="1">
    <source>
        <dbReference type="ARBA" id="ARBA00004689"/>
    </source>
</evidence>
<evidence type="ECO:0000256" key="5">
    <source>
        <dbReference type="ARBA" id="ARBA00023211"/>
    </source>
</evidence>
<comment type="pathway">
    <text evidence="1">Amino-acid biosynthesis; L-leucine biosynthesis; L-leucine from 3-methyl-2-oxobutanoate: step 1/4.</text>
</comment>
<organism evidence="11 12">
    <name type="scientific">Methylobacterium platani JCM 14648</name>
    <dbReference type="NCBI Taxonomy" id="1295136"/>
    <lineage>
        <taxon>Bacteria</taxon>
        <taxon>Pseudomonadati</taxon>
        <taxon>Pseudomonadota</taxon>
        <taxon>Alphaproteobacteria</taxon>
        <taxon>Hyphomicrobiales</taxon>
        <taxon>Methylobacteriaceae</taxon>
        <taxon>Methylobacterium</taxon>
    </lineage>
</organism>
<gene>
    <name evidence="11" type="ORF">SQ03_29530</name>
</gene>
<dbReference type="InterPro" id="IPR050073">
    <property type="entry name" value="2-IPM_HCS-like"/>
</dbReference>